<dbReference type="InterPro" id="IPR051310">
    <property type="entry name" value="MCP_chemotaxis"/>
</dbReference>
<dbReference type="GO" id="GO:0004888">
    <property type="term" value="F:transmembrane signaling receptor activity"/>
    <property type="evidence" value="ECO:0007669"/>
    <property type="project" value="InterPro"/>
</dbReference>
<dbReference type="PRINTS" id="PR00260">
    <property type="entry name" value="CHEMTRNSDUCR"/>
</dbReference>
<proteinExistence type="inferred from homology"/>
<feature type="compositionally biased region" description="Basic and acidic residues" evidence="4">
    <location>
        <begin position="195"/>
        <end position="210"/>
    </location>
</feature>
<dbReference type="EMBL" id="NCXK01000004">
    <property type="protein sequence ID" value="PAK78617.1"/>
    <property type="molecule type" value="Genomic_DNA"/>
</dbReference>
<dbReference type="GO" id="GO:0016020">
    <property type="term" value="C:membrane"/>
    <property type="evidence" value="ECO:0007669"/>
    <property type="project" value="InterPro"/>
</dbReference>
<dbReference type="Proteomes" id="UP000216151">
    <property type="component" value="Unassembled WGS sequence"/>
</dbReference>
<dbReference type="Pfam" id="PF00015">
    <property type="entry name" value="MCPsignal"/>
    <property type="match status" value="1"/>
</dbReference>
<keyword evidence="1" id="KW-0145">Chemotaxis</keyword>
<name>A0A269XZ80_9PROT</name>
<keyword evidence="7" id="KW-1185">Reference proteome</keyword>
<dbReference type="InterPro" id="IPR004089">
    <property type="entry name" value="MCPsignal_dom"/>
</dbReference>
<dbReference type="PROSITE" id="PS50111">
    <property type="entry name" value="CHEMOTAXIS_TRANSDUC_2"/>
    <property type="match status" value="1"/>
</dbReference>
<evidence type="ECO:0000256" key="3">
    <source>
        <dbReference type="PROSITE-ProRule" id="PRU00284"/>
    </source>
</evidence>
<evidence type="ECO:0000256" key="4">
    <source>
        <dbReference type="SAM" id="MobiDB-lite"/>
    </source>
</evidence>
<evidence type="ECO:0000256" key="2">
    <source>
        <dbReference type="ARBA" id="ARBA00029447"/>
    </source>
</evidence>
<reference evidence="6 7" key="1">
    <citation type="submission" date="2017-04" db="EMBL/GenBank/DDBJ databases">
        <title>Kefir bacterial isolates.</title>
        <authorList>
            <person name="Kim Y."/>
            <person name="Blasche S."/>
            <person name="Patil K.R."/>
        </authorList>
    </citation>
    <scope>NUCLEOTIDE SEQUENCE [LARGE SCALE GENOMIC DNA]</scope>
    <source>
        <strain evidence="6 7">KR</strain>
    </source>
</reference>
<protein>
    <recommendedName>
        <fullName evidence="5">Methyl-accepting transducer domain-containing protein</fullName>
    </recommendedName>
</protein>
<dbReference type="Gene3D" id="1.10.287.950">
    <property type="entry name" value="Methyl-accepting chemotaxis protein"/>
    <property type="match status" value="1"/>
</dbReference>
<sequence length="417" mass="47147">MTLPQTFDQHSMGSLAQDGFRLSPTESGSAVMEIFKNHPDTHHICIINARNIPVGVVERQKFLSLMSSPFSYALYHKRPVTLLMDDSPLMVEARTPILDFTKKILNNKISDINKSFIITHNQCYVGTATPFDLMRMSYLHSNRISDTLQTRTITLHETLHKIQTATHSISAESRSLRDESENLSERNRTQNQHLQESDKRIKSTIEKTQDQNIKMEESRNYIQHASTSIRESCIKINDTIEKFKKISEASEDIGKILNIMKSISSQINILGINATIEASKAGSYGAGFGVVAQEIRSLSHMTSESLLRTRTLISYLQDSIHSCSGSMCDNSQTLAGIIHHVEKIKRSFKEFEETALVQKEEINQLHQIMQKLNVSTAQNNETVHNTNAICDNLFINVSELAQMTSNMHSLPAHYNLQ</sequence>
<feature type="compositionally biased region" description="Basic and acidic residues" evidence="4">
    <location>
        <begin position="174"/>
        <end position="188"/>
    </location>
</feature>
<evidence type="ECO:0000259" key="5">
    <source>
        <dbReference type="PROSITE" id="PS50111"/>
    </source>
</evidence>
<dbReference type="SMART" id="SM00283">
    <property type="entry name" value="MA"/>
    <property type="match status" value="1"/>
</dbReference>
<dbReference type="GO" id="GO:0007165">
    <property type="term" value="P:signal transduction"/>
    <property type="evidence" value="ECO:0007669"/>
    <property type="project" value="UniProtKB-KW"/>
</dbReference>
<dbReference type="Gene3D" id="3.10.580.10">
    <property type="entry name" value="CBS-domain"/>
    <property type="match status" value="1"/>
</dbReference>
<accession>A0A269XZ80</accession>
<dbReference type="PANTHER" id="PTHR43531">
    <property type="entry name" value="PROTEIN ICFG"/>
    <property type="match status" value="1"/>
</dbReference>
<dbReference type="SUPFAM" id="SSF58104">
    <property type="entry name" value="Methyl-accepting chemotaxis protein (MCP) signaling domain"/>
    <property type="match status" value="1"/>
</dbReference>
<gene>
    <name evidence="6" type="ORF">B8X00_05860</name>
</gene>
<evidence type="ECO:0000313" key="7">
    <source>
        <dbReference type="Proteomes" id="UP000216151"/>
    </source>
</evidence>
<keyword evidence="3" id="KW-0807">Transducer</keyword>
<feature type="domain" description="Methyl-accepting transducer" evidence="5">
    <location>
        <begin position="165"/>
        <end position="394"/>
    </location>
</feature>
<dbReference type="GO" id="GO:0006935">
    <property type="term" value="P:chemotaxis"/>
    <property type="evidence" value="ECO:0007669"/>
    <property type="project" value="UniProtKB-KW"/>
</dbReference>
<comment type="caution">
    <text evidence="6">The sequence shown here is derived from an EMBL/GenBank/DDBJ whole genome shotgun (WGS) entry which is preliminary data.</text>
</comment>
<dbReference type="OrthoDB" id="2489132at2"/>
<feature type="region of interest" description="Disordered" evidence="4">
    <location>
        <begin position="166"/>
        <end position="210"/>
    </location>
</feature>
<organism evidence="6 7">
    <name type="scientific">Acetobacter fabarum</name>
    <dbReference type="NCBI Taxonomy" id="483199"/>
    <lineage>
        <taxon>Bacteria</taxon>
        <taxon>Pseudomonadati</taxon>
        <taxon>Pseudomonadota</taxon>
        <taxon>Alphaproteobacteria</taxon>
        <taxon>Acetobacterales</taxon>
        <taxon>Acetobacteraceae</taxon>
        <taxon>Acetobacter</taxon>
    </lineage>
</organism>
<comment type="similarity">
    <text evidence="2">Belongs to the methyl-accepting chemotaxis (MCP) protein family.</text>
</comment>
<dbReference type="SUPFAM" id="SSF54631">
    <property type="entry name" value="CBS-domain pair"/>
    <property type="match status" value="1"/>
</dbReference>
<dbReference type="PANTHER" id="PTHR43531:SF11">
    <property type="entry name" value="METHYL-ACCEPTING CHEMOTAXIS PROTEIN 3"/>
    <property type="match status" value="1"/>
</dbReference>
<dbReference type="InterPro" id="IPR004090">
    <property type="entry name" value="Chemotax_Me-accpt_rcpt"/>
</dbReference>
<evidence type="ECO:0000256" key="1">
    <source>
        <dbReference type="ARBA" id="ARBA00022500"/>
    </source>
</evidence>
<dbReference type="InterPro" id="IPR046342">
    <property type="entry name" value="CBS_dom_sf"/>
</dbReference>
<evidence type="ECO:0000313" key="6">
    <source>
        <dbReference type="EMBL" id="PAK78617.1"/>
    </source>
</evidence>
<dbReference type="AlphaFoldDB" id="A0A269XZ80"/>